<feature type="binding site" evidence="7">
    <location>
        <begin position="313"/>
        <end position="316"/>
    </location>
    <ligand>
        <name>GTP</name>
        <dbReference type="ChEBI" id="CHEBI:37565"/>
    </ligand>
</feature>
<feature type="binding site" evidence="7">
    <location>
        <position position="487"/>
    </location>
    <ligand>
        <name>(6S)-5-formyl-5,6,7,8-tetrahydrofolate</name>
        <dbReference type="ChEBI" id="CHEBI:57457"/>
    </ligand>
</feature>
<dbReference type="HOGENOM" id="CLU_019624_4_1_12"/>
<comment type="subcellular location">
    <subcellularLocation>
        <location evidence="7">Cytoplasm</location>
    </subcellularLocation>
</comment>
<dbReference type="Gene3D" id="3.30.1360.120">
    <property type="entry name" value="Probable tRNA modification gtpase trme, domain 1"/>
    <property type="match status" value="1"/>
</dbReference>
<feature type="binding site" evidence="7">
    <location>
        <position position="125"/>
    </location>
    <ligand>
        <name>(6S)-5-formyl-5,6,7,8-tetrahydrofolate</name>
        <dbReference type="ChEBI" id="CHEBI:57457"/>
    </ligand>
</feature>
<dbReference type="CDD" id="cd04164">
    <property type="entry name" value="trmE"/>
    <property type="match status" value="1"/>
</dbReference>
<dbReference type="GO" id="GO:0002098">
    <property type="term" value="P:tRNA wobble uridine modification"/>
    <property type="evidence" value="ECO:0007669"/>
    <property type="project" value="TreeGrafter"/>
</dbReference>
<gene>
    <name evidence="7" type="primary">mnmE</name>
    <name evidence="7" type="synonym">trmE</name>
    <name evidence="10" type="ordered locus">Spico_1335</name>
</gene>
<dbReference type="InterPro" id="IPR027417">
    <property type="entry name" value="P-loop_NTPase"/>
</dbReference>
<comment type="subunit">
    <text evidence="7">Homodimer. Heterotetramer of two MnmE and two MnmG subunits.</text>
</comment>
<dbReference type="InterPro" id="IPR006073">
    <property type="entry name" value="GTP-bd"/>
</dbReference>
<keyword evidence="11" id="KW-1185">Reference proteome</keyword>
<dbReference type="Pfam" id="PF01926">
    <property type="entry name" value="MMR_HSR1"/>
    <property type="match status" value="1"/>
</dbReference>
<accession>F4GM66</accession>
<dbReference type="Gene3D" id="1.20.120.430">
    <property type="entry name" value="tRNA modification GTPase MnmE domain 2"/>
    <property type="match status" value="1"/>
</dbReference>
<dbReference type="InterPro" id="IPR025867">
    <property type="entry name" value="MnmE_helical"/>
</dbReference>
<evidence type="ECO:0000256" key="3">
    <source>
        <dbReference type="ARBA" id="ARBA00022741"/>
    </source>
</evidence>
<dbReference type="Pfam" id="PF12631">
    <property type="entry name" value="MnmE_helical"/>
    <property type="match status" value="1"/>
</dbReference>
<reference evidence="11" key="1">
    <citation type="submission" date="2011-04" db="EMBL/GenBank/DDBJ databases">
        <title>The complete genome of Spirochaeta coccoides DSM 17374.</title>
        <authorList>
            <person name="Lucas S."/>
            <person name="Copeland A."/>
            <person name="Lapidus A."/>
            <person name="Bruce D."/>
            <person name="Goodwin L."/>
            <person name="Pitluck S."/>
            <person name="Peters L."/>
            <person name="Kyrpides N."/>
            <person name="Mavromatis K."/>
            <person name="Pagani I."/>
            <person name="Ivanova N."/>
            <person name="Ovchinnikova G."/>
            <person name="Lu M."/>
            <person name="Detter J.C."/>
            <person name="Tapia R."/>
            <person name="Han C."/>
            <person name="Land M."/>
            <person name="Hauser L."/>
            <person name="Markowitz V."/>
            <person name="Cheng J.-F."/>
            <person name="Hugenholtz P."/>
            <person name="Woyke T."/>
            <person name="Wu D."/>
            <person name="Spring S."/>
            <person name="Schroeder M."/>
            <person name="Brambilla E."/>
            <person name="Klenk H.-P."/>
            <person name="Eisen J.A."/>
        </authorList>
    </citation>
    <scope>NUCLEOTIDE SEQUENCE [LARGE SCALE GENOMIC DNA]</scope>
    <source>
        <strain evidence="11">ATCC BAA-1237 / DSM 17374 / SPN1</strain>
    </source>
</reference>
<dbReference type="Gene3D" id="3.40.50.300">
    <property type="entry name" value="P-loop containing nucleotide triphosphate hydrolases"/>
    <property type="match status" value="1"/>
</dbReference>
<reference evidence="10 11" key="2">
    <citation type="journal article" date="2012" name="Stand. Genomic Sci.">
        <title>Complete genome sequence of the termite hindgut bacterium Spirochaeta coccoides type strain (SPN1(T)), reclassification in the genus Sphaerochaeta as Sphaerochaeta coccoides comb. nov. and emendations of the family Spirochaetaceae and the genus Sphaerochaeta.</title>
        <authorList>
            <person name="Abt B."/>
            <person name="Han C."/>
            <person name="Scheuner C."/>
            <person name="Lu M."/>
            <person name="Lapidus A."/>
            <person name="Nolan M."/>
            <person name="Lucas S."/>
            <person name="Hammon N."/>
            <person name="Deshpande S."/>
            <person name="Cheng J.F."/>
            <person name="Tapia R."/>
            <person name="Goodwin L.A."/>
            <person name="Pitluck S."/>
            <person name="Liolios K."/>
            <person name="Pagani I."/>
            <person name="Ivanova N."/>
            <person name="Mavromatis K."/>
            <person name="Mikhailova N."/>
            <person name="Huntemann M."/>
            <person name="Pati A."/>
            <person name="Chen A."/>
            <person name="Palaniappan K."/>
            <person name="Land M."/>
            <person name="Hauser L."/>
            <person name="Brambilla E.M."/>
            <person name="Rohde M."/>
            <person name="Spring S."/>
            <person name="Gronow S."/>
            <person name="Goker M."/>
            <person name="Woyke T."/>
            <person name="Bristow J."/>
            <person name="Eisen J.A."/>
            <person name="Markowitz V."/>
            <person name="Hugenholtz P."/>
            <person name="Kyrpides N.C."/>
            <person name="Klenk H.P."/>
            <person name="Detter J.C."/>
        </authorList>
    </citation>
    <scope>NUCLEOTIDE SEQUENCE [LARGE SCALE GENOMIC DNA]</scope>
    <source>
        <strain evidence="11">ATCC BAA-1237 / DSM 17374 / SPN1</strain>
    </source>
</reference>
<dbReference type="EC" id="3.6.-.-" evidence="7"/>
<keyword evidence="7" id="KW-0378">Hydrolase</keyword>
<feature type="binding site" evidence="7">
    <location>
        <position position="293"/>
    </location>
    <ligand>
        <name>K(+)</name>
        <dbReference type="ChEBI" id="CHEBI:29103"/>
    </ligand>
</feature>
<feature type="binding site" evidence="7">
    <location>
        <position position="269"/>
    </location>
    <ligand>
        <name>K(+)</name>
        <dbReference type="ChEBI" id="CHEBI:29103"/>
    </ligand>
</feature>
<dbReference type="NCBIfam" id="TIGR00450">
    <property type="entry name" value="mnmE_trmE_thdF"/>
    <property type="match status" value="1"/>
</dbReference>
<dbReference type="InterPro" id="IPR027368">
    <property type="entry name" value="MnmE_dom2"/>
</dbReference>
<dbReference type="PANTHER" id="PTHR42714">
    <property type="entry name" value="TRNA MODIFICATION GTPASE GTPBP3"/>
    <property type="match status" value="1"/>
</dbReference>
<dbReference type="InterPro" id="IPR018948">
    <property type="entry name" value="GTP-bd_TrmE_N"/>
</dbReference>
<dbReference type="SUPFAM" id="SSF116878">
    <property type="entry name" value="TrmE connector domain"/>
    <property type="match status" value="1"/>
</dbReference>
<evidence type="ECO:0000256" key="8">
    <source>
        <dbReference type="RuleBase" id="RU003313"/>
    </source>
</evidence>
<sequence>MNPVRPMDEAPQWSNGGCNGSWKVYAHGVSSDILAMMENYRTDDDIFALATPWGESALAVVRTSGPRAVEKSCLMFSRPGALRAVGTAGLVHGFLMDRLTGEKVDEVMASVYREGHGYTGEEAVEFSCHGSLDGIKRILRLCADTGFRPASPGEFTFRAFIHGRMDLTKAEAVQELVSARSSRARVMALDRLGGALFSRIEQFKQQVLTILSGIEVQLDYAEDEIGGDTGFPVGESIATATALENLAASWHAGQLYGSGARVVLAGATNAGKSSLFNLLLKDERAIVSDIHGTTRDYLEVEAEIDGIPVRLYDTAGLRESADTIEGEGMRRTMHLMEQADIIVLVKDGSVEKQSQEEYIHEDDNRLIVVHNKSDLRSKPLELSGLWISVKKGEGISALVEAIALRLRSRVPENGDEALVIESNRQRDGLYAAAQALRRAAAMDASGVPLDIVAAELHAALRSLGELTGEVTSEDVLERIFSGFCVGK</sequence>
<proteinExistence type="inferred from homology"/>
<comment type="cofactor">
    <cofactor evidence="7">
        <name>K(+)</name>
        <dbReference type="ChEBI" id="CHEBI:29103"/>
    </cofactor>
    <text evidence="7">Binds 1 potassium ion per subunit.</text>
</comment>
<feature type="binding site" evidence="7">
    <location>
        <begin position="269"/>
        <end position="274"/>
    </location>
    <ligand>
        <name>GTP</name>
        <dbReference type="ChEBI" id="CHEBI:37565"/>
    </ligand>
</feature>
<keyword evidence="3 7" id="KW-0547">Nucleotide-binding</keyword>
<protein>
    <recommendedName>
        <fullName evidence="7">tRNA modification GTPase MnmE</fullName>
        <ecNumber evidence="7">3.6.-.-</ecNumber>
    </recommendedName>
</protein>
<dbReference type="GO" id="GO:0030488">
    <property type="term" value="P:tRNA methylation"/>
    <property type="evidence" value="ECO:0007669"/>
    <property type="project" value="TreeGrafter"/>
</dbReference>
<comment type="caution">
    <text evidence="7">Lacks conserved residue(s) required for the propagation of feature annotation.</text>
</comment>
<dbReference type="HAMAP" id="MF_00379">
    <property type="entry name" value="GTPase_MnmE"/>
    <property type="match status" value="1"/>
</dbReference>
<dbReference type="STRING" id="760011.Spico_1335"/>
<dbReference type="EMBL" id="CP002659">
    <property type="protein sequence ID" value="AEC02541.1"/>
    <property type="molecule type" value="Genomic_DNA"/>
</dbReference>
<feature type="binding site" evidence="7">
    <location>
        <position position="164"/>
    </location>
    <ligand>
        <name>(6S)-5-formyl-5,6,7,8-tetrahydrofolate</name>
        <dbReference type="ChEBI" id="CHEBI:57457"/>
    </ligand>
</feature>
<evidence type="ECO:0000259" key="9">
    <source>
        <dbReference type="PROSITE" id="PS51709"/>
    </source>
</evidence>
<feature type="binding site" evidence="7">
    <location>
        <position position="62"/>
    </location>
    <ligand>
        <name>(6S)-5-formyl-5,6,7,8-tetrahydrofolate</name>
        <dbReference type="ChEBI" id="CHEBI:57457"/>
    </ligand>
</feature>
<dbReference type="GO" id="GO:0005525">
    <property type="term" value="F:GTP binding"/>
    <property type="evidence" value="ECO:0007669"/>
    <property type="project" value="UniProtKB-UniRule"/>
</dbReference>
<dbReference type="InterPro" id="IPR004520">
    <property type="entry name" value="GTPase_MnmE"/>
</dbReference>
<dbReference type="PANTHER" id="PTHR42714:SF2">
    <property type="entry name" value="TRNA MODIFICATION GTPASE GTPBP3, MITOCHONDRIAL"/>
    <property type="match status" value="1"/>
</dbReference>
<keyword evidence="5 7" id="KW-0630">Potassium</keyword>
<dbReference type="AlphaFoldDB" id="F4GM66"/>
<name>F4GM66_PARC1</name>
<dbReference type="InterPro" id="IPR031168">
    <property type="entry name" value="G_TrmE"/>
</dbReference>
<dbReference type="CDD" id="cd14858">
    <property type="entry name" value="TrmE_N"/>
    <property type="match status" value="1"/>
</dbReference>
<dbReference type="Pfam" id="PF10396">
    <property type="entry name" value="TrmE_N"/>
    <property type="match status" value="1"/>
</dbReference>
<feature type="binding site" evidence="7">
    <location>
        <position position="294"/>
    </location>
    <ligand>
        <name>Mg(2+)</name>
        <dbReference type="ChEBI" id="CHEBI:18420"/>
    </ligand>
</feature>
<evidence type="ECO:0000256" key="4">
    <source>
        <dbReference type="ARBA" id="ARBA00022842"/>
    </source>
</evidence>
<dbReference type="KEGG" id="scc:Spico_1335"/>
<keyword evidence="6 7" id="KW-0342">GTP-binding</keyword>
<evidence type="ECO:0000256" key="1">
    <source>
        <dbReference type="ARBA" id="ARBA00011043"/>
    </source>
</evidence>
<evidence type="ECO:0000256" key="2">
    <source>
        <dbReference type="ARBA" id="ARBA00022694"/>
    </source>
</evidence>
<evidence type="ECO:0000313" key="11">
    <source>
        <dbReference type="Proteomes" id="UP000007939"/>
    </source>
</evidence>
<dbReference type="NCBIfam" id="TIGR00231">
    <property type="entry name" value="small_GTP"/>
    <property type="match status" value="1"/>
</dbReference>
<comment type="function">
    <text evidence="7">Exhibits a very high intrinsic GTPase hydrolysis rate. Involved in the addition of a carboxymethylaminomethyl (cmnm) group at the wobble position (U34) of certain tRNAs, forming tRNA-cmnm(5)s(2)U34.</text>
</comment>
<dbReference type="GO" id="GO:0046872">
    <property type="term" value="F:metal ion binding"/>
    <property type="evidence" value="ECO:0007669"/>
    <property type="project" value="UniProtKB-KW"/>
</dbReference>
<feature type="binding site" evidence="7">
    <location>
        <begin position="288"/>
        <end position="294"/>
    </location>
    <ligand>
        <name>GTP</name>
        <dbReference type="ChEBI" id="CHEBI:37565"/>
    </ligand>
</feature>
<dbReference type="InterPro" id="IPR005225">
    <property type="entry name" value="Small_GTP-bd"/>
</dbReference>
<dbReference type="Proteomes" id="UP000007939">
    <property type="component" value="Chromosome"/>
</dbReference>
<dbReference type="GO" id="GO:0003924">
    <property type="term" value="F:GTPase activity"/>
    <property type="evidence" value="ECO:0007669"/>
    <property type="project" value="UniProtKB-UniRule"/>
</dbReference>
<feature type="domain" description="TrmE-type G" evidence="9">
    <location>
        <begin position="259"/>
        <end position="407"/>
    </location>
</feature>
<feature type="binding site" evidence="7">
    <location>
        <position position="290"/>
    </location>
    <ligand>
        <name>K(+)</name>
        <dbReference type="ChEBI" id="CHEBI:29103"/>
    </ligand>
</feature>
<dbReference type="SUPFAM" id="SSF103025">
    <property type="entry name" value="Folate-binding domain"/>
    <property type="match status" value="1"/>
</dbReference>
<evidence type="ECO:0000256" key="7">
    <source>
        <dbReference type="HAMAP-Rule" id="MF_00379"/>
    </source>
</evidence>
<evidence type="ECO:0000313" key="10">
    <source>
        <dbReference type="EMBL" id="AEC02541.1"/>
    </source>
</evidence>
<keyword evidence="7" id="KW-0963">Cytoplasm</keyword>
<dbReference type="eggNOG" id="COG0486">
    <property type="taxonomic scope" value="Bacteria"/>
</dbReference>
<feature type="binding site" evidence="7">
    <location>
        <position position="273"/>
    </location>
    <ligand>
        <name>Mg(2+)</name>
        <dbReference type="ChEBI" id="CHEBI:18420"/>
    </ligand>
</feature>
<feature type="binding site" evidence="7">
    <location>
        <position position="288"/>
    </location>
    <ligand>
        <name>K(+)</name>
        <dbReference type="ChEBI" id="CHEBI:29103"/>
    </ligand>
</feature>
<dbReference type="InterPro" id="IPR027266">
    <property type="entry name" value="TrmE/GcvT-like"/>
</dbReference>
<dbReference type="GO" id="GO:0005829">
    <property type="term" value="C:cytosol"/>
    <property type="evidence" value="ECO:0007669"/>
    <property type="project" value="TreeGrafter"/>
</dbReference>
<keyword evidence="7" id="KW-0479">Metal-binding</keyword>
<keyword evidence="2 7" id="KW-0819">tRNA processing</keyword>
<dbReference type="PROSITE" id="PS51709">
    <property type="entry name" value="G_TRME"/>
    <property type="match status" value="1"/>
</dbReference>
<dbReference type="SUPFAM" id="SSF52540">
    <property type="entry name" value="P-loop containing nucleoside triphosphate hydrolases"/>
    <property type="match status" value="1"/>
</dbReference>
<comment type="similarity">
    <text evidence="1 7 8">Belongs to the TRAFAC class TrmE-Era-EngA-EngB-Septin-like GTPase superfamily. TrmE GTPase family.</text>
</comment>
<evidence type="ECO:0000256" key="5">
    <source>
        <dbReference type="ARBA" id="ARBA00022958"/>
    </source>
</evidence>
<keyword evidence="4 7" id="KW-0460">Magnesium</keyword>
<evidence type="ECO:0000256" key="6">
    <source>
        <dbReference type="ARBA" id="ARBA00023134"/>
    </source>
</evidence>
<organism evidence="10 11">
    <name type="scientific">Parasphaerochaeta coccoides (strain ATCC BAA-1237 / DSM 17374 / SPN1)</name>
    <name type="common">Sphaerochaeta coccoides</name>
    <dbReference type="NCBI Taxonomy" id="760011"/>
    <lineage>
        <taxon>Bacteria</taxon>
        <taxon>Pseudomonadati</taxon>
        <taxon>Spirochaetota</taxon>
        <taxon>Spirochaetia</taxon>
        <taxon>Spirochaetales</taxon>
        <taxon>Sphaerochaetaceae</taxon>
        <taxon>Parasphaerochaeta</taxon>
    </lineage>
</organism>